<reference evidence="1 2" key="1">
    <citation type="journal article" date="2017" name="Genome Biol. Evol.">
        <title>Phytophthora megakarya and P. palmivora, closely related causal agents of cacao black pod rot, underwent increases in genome sizes and gene numbers by different mechanisms.</title>
        <authorList>
            <person name="Ali S.S."/>
            <person name="Shao J."/>
            <person name="Lary D.J."/>
            <person name="Kronmiller B."/>
            <person name="Shen D."/>
            <person name="Strem M.D."/>
            <person name="Amoako-Attah I."/>
            <person name="Akrofi A.Y."/>
            <person name="Begoude B.A."/>
            <person name="Ten Hoopen G.M."/>
            <person name="Coulibaly K."/>
            <person name="Kebe B.I."/>
            <person name="Melnick R.L."/>
            <person name="Guiltinan M.J."/>
            <person name="Tyler B.M."/>
            <person name="Meinhardt L.W."/>
            <person name="Bailey B.A."/>
        </authorList>
    </citation>
    <scope>NUCLEOTIDE SEQUENCE [LARGE SCALE GENOMIC DNA]</scope>
    <source>
        <strain evidence="2">sbr112.9</strain>
    </source>
</reference>
<evidence type="ECO:0000313" key="2">
    <source>
        <dbReference type="Proteomes" id="UP000237271"/>
    </source>
</evidence>
<keyword evidence="2" id="KW-1185">Reference proteome</keyword>
<dbReference type="AlphaFoldDB" id="A0A2P4Y980"/>
<feature type="non-terminal residue" evidence="1">
    <location>
        <position position="107"/>
    </location>
</feature>
<protein>
    <submittedName>
        <fullName evidence="1">Uncharacterized protein</fullName>
    </submittedName>
</protein>
<accession>A0A2P4Y980</accession>
<proteinExistence type="predicted"/>
<dbReference type="Proteomes" id="UP000237271">
    <property type="component" value="Unassembled WGS sequence"/>
</dbReference>
<gene>
    <name evidence="1" type="ORF">PHPALM_8692</name>
</gene>
<comment type="caution">
    <text evidence="1">The sequence shown here is derived from an EMBL/GenBank/DDBJ whole genome shotgun (WGS) entry which is preliminary data.</text>
</comment>
<organism evidence="1 2">
    <name type="scientific">Phytophthora palmivora</name>
    <dbReference type="NCBI Taxonomy" id="4796"/>
    <lineage>
        <taxon>Eukaryota</taxon>
        <taxon>Sar</taxon>
        <taxon>Stramenopiles</taxon>
        <taxon>Oomycota</taxon>
        <taxon>Peronosporomycetes</taxon>
        <taxon>Peronosporales</taxon>
        <taxon>Peronosporaceae</taxon>
        <taxon>Phytophthora</taxon>
    </lineage>
</organism>
<name>A0A2P4Y980_9STRA</name>
<evidence type="ECO:0000313" key="1">
    <source>
        <dbReference type="EMBL" id="POM74368.1"/>
    </source>
</evidence>
<dbReference type="OrthoDB" id="128287at2759"/>
<dbReference type="EMBL" id="NCKW01004880">
    <property type="protein sequence ID" value="POM74368.1"/>
    <property type="molecule type" value="Genomic_DNA"/>
</dbReference>
<sequence length="107" mass="11538">MGQTSDCVDMNPYSTIEFVDARTVDVNQATIPDSFCATVFLCASATGHKMRPMVVCAGTPGAVVHNELLCEMEDADADVAQEISSIFNLDELHDALDDIALVDEEEP</sequence>